<proteinExistence type="predicted"/>
<dbReference type="WBParaSite" id="ALUE_0000598701-mRNA-1">
    <property type="protein sequence ID" value="ALUE_0000598701-mRNA-1"/>
    <property type="gene ID" value="ALUE_0000598701"/>
</dbReference>
<protein>
    <submittedName>
        <fullName evidence="2">Cyclin_C domain-containing protein</fullName>
    </submittedName>
</protein>
<evidence type="ECO:0000313" key="1">
    <source>
        <dbReference type="Proteomes" id="UP000036681"/>
    </source>
</evidence>
<accession>A0A0M3HTK6</accession>
<reference evidence="2" key="1">
    <citation type="submission" date="2017-02" db="UniProtKB">
        <authorList>
            <consortium name="WormBaseParasite"/>
        </authorList>
    </citation>
    <scope>IDENTIFICATION</scope>
</reference>
<sequence>MLANFQIVELTVALDDDRIRAAAIVAEALQWSTGGNPFSDAQWIPVLDMCTIECDQLSELCVGDEQLKQQCNKLPEGCIRMLKSMEKKSKRIYNRGMDRAKLRTVPLLTKRKPNSRVENVFASITIGDWEEEWAMSRTNEKNGSLCVITLQESDRVCLNDFYILIFFSATDKKS</sequence>
<organism evidence="1 2">
    <name type="scientific">Ascaris lumbricoides</name>
    <name type="common">Giant roundworm</name>
    <dbReference type="NCBI Taxonomy" id="6252"/>
    <lineage>
        <taxon>Eukaryota</taxon>
        <taxon>Metazoa</taxon>
        <taxon>Ecdysozoa</taxon>
        <taxon>Nematoda</taxon>
        <taxon>Chromadorea</taxon>
        <taxon>Rhabditida</taxon>
        <taxon>Spirurina</taxon>
        <taxon>Ascaridomorpha</taxon>
        <taxon>Ascaridoidea</taxon>
        <taxon>Ascarididae</taxon>
        <taxon>Ascaris</taxon>
    </lineage>
</organism>
<evidence type="ECO:0000313" key="2">
    <source>
        <dbReference type="WBParaSite" id="ALUE_0000598701-mRNA-1"/>
    </source>
</evidence>
<dbReference type="Proteomes" id="UP000036681">
    <property type="component" value="Unplaced"/>
</dbReference>
<name>A0A0M3HTK6_ASCLU</name>
<keyword evidence="1" id="KW-1185">Reference proteome</keyword>
<dbReference type="AlphaFoldDB" id="A0A0M3HTK6"/>